<keyword evidence="3" id="KW-0378">Hydrolase</keyword>
<evidence type="ECO:0000256" key="1">
    <source>
        <dbReference type="ARBA" id="ARBA00000451"/>
    </source>
</evidence>
<dbReference type="PROSITE" id="PS51700">
    <property type="entry name" value="SEPARIN"/>
    <property type="match status" value="1"/>
</dbReference>
<evidence type="ECO:0000256" key="3">
    <source>
        <dbReference type="ARBA" id="ARBA00022801"/>
    </source>
</evidence>
<evidence type="ECO:0000256" key="2">
    <source>
        <dbReference type="ARBA" id="ARBA00012489"/>
    </source>
</evidence>
<evidence type="ECO:0000256" key="5">
    <source>
        <dbReference type="SAM" id="MobiDB-lite"/>
    </source>
</evidence>
<proteinExistence type="predicted"/>
<evidence type="ECO:0000313" key="8">
    <source>
        <dbReference type="Proteomes" id="UP001472866"/>
    </source>
</evidence>
<feature type="domain" description="Peptidase C50" evidence="6">
    <location>
        <begin position="1553"/>
        <end position="1649"/>
    </location>
</feature>
<dbReference type="Pfam" id="PF03568">
    <property type="entry name" value="Separin_C"/>
    <property type="match status" value="1"/>
</dbReference>
<dbReference type="GO" id="GO:0005634">
    <property type="term" value="C:nucleus"/>
    <property type="evidence" value="ECO:0007669"/>
    <property type="project" value="InterPro"/>
</dbReference>
<gene>
    <name evidence="7" type="ORF">HKI87_05g39480</name>
</gene>
<feature type="compositionally biased region" description="Basic and acidic residues" evidence="5">
    <location>
        <begin position="14"/>
        <end position="29"/>
    </location>
</feature>
<dbReference type="EMBL" id="CP151505">
    <property type="protein sequence ID" value="WZN62411.1"/>
    <property type="molecule type" value="Genomic_DNA"/>
</dbReference>
<evidence type="ECO:0000259" key="6">
    <source>
        <dbReference type="PROSITE" id="PS51700"/>
    </source>
</evidence>
<accession>A0AAX4P8R2</accession>
<evidence type="ECO:0000256" key="4">
    <source>
        <dbReference type="ARBA" id="ARBA00022829"/>
    </source>
</evidence>
<dbReference type="GO" id="GO:0004197">
    <property type="term" value="F:cysteine-type endopeptidase activity"/>
    <property type="evidence" value="ECO:0007669"/>
    <property type="project" value="InterPro"/>
</dbReference>
<dbReference type="InterPro" id="IPR030397">
    <property type="entry name" value="SEPARIN_core_dom"/>
</dbReference>
<dbReference type="PANTHER" id="PTHR12792">
    <property type="entry name" value="EXTRA SPINDLE POLES 1-RELATED"/>
    <property type="match status" value="1"/>
</dbReference>
<reference evidence="7 8" key="1">
    <citation type="submission" date="2024-03" db="EMBL/GenBank/DDBJ databases">
        <title>Complete genome sequence of the green alga Chloropicon roscoffensis RCC1871.</title>
        <authorList>
            <person name="Lemieux C."/>
            <person name="Pombert J.-F."/>
            <person name="Otis C."/>
            <person name="Turmel M."/>
        </authorList>
    </citation>
    <scope>NUCLEOTIDE SEQUENCE [LARGE SCALE GENOMIC DNA]</scope>
    <source>
        <strain evidence="7 8">RCC1871</strain>
    </source>
</reference>
<keyword evidence="8" id="KW-1185">Reference proteome</keyword>
<sequence>MVQTKTKTTSRSKKKEEGEDRECGVQDAASRAKEVVEGKKWSEKRVRSACDGLTSALANHEAEEKKQTLSVGSQAREALLGYLYAALRVEEREIGRRKLSEESLSSAWRAASAALDAVQAMEPSVLSTPLHRLCEDRYALALCYHRRGMVEECASECAAVLDAAASLAEGKTGGATAEAAICSLLRALDRLASSAPGAPPCATALGASRHCVRASGWLRAIPDDDARRARSSSLRSLCCKSVRAIAGRGEPWDADCLKHLAHGAIAGCADAREAAQLPSLVRRACEGRGASATAAAMEAAMEAAVIAPQESFLVGATRTAVAAAVACEWARQAGGRQAPPATAAAMAAGGGLGVALAAATGAPAAGCKGEDLRRRLEAWRRTLREAACGSDLGSKDGATRVAVLGAAVRAVDGFRGTHAAGRPGLAATAGDEGEVWAALSVLESPASLVAAMAAAGAPEVDLRRAFTTAAASLVAAQGLRTSWVLQGGSHEPDAVEFPRVPAGLNPALVFDQTSWAAKSCFNLAVEALGASHPKRAASALQAAMVALLAASGAKQHQAEDLALFGVRVSEAALRASGARVWALFVARLAPLVSRHPAAVSRLARGASHASKLAAAAAAEEEEVNPAAIGSSLLETGSRESVGLALMLADAGVLGDEAPGEVPQGRRWADCPRDELPHLAVASAIRRVLACRGEGGADEGRGGCEDAIAAVTGALQALGSGADEGGGEEAPPERAQRTGLVARVKYDLAAMGMHLDRVSSAAEGGRQDGSGAEGWAGHAMAAALGWESCLELVEEMGGEEAEAVSRSLGGSAAAAAALGHMRCEAAFHGHVELLERAAAAACGWACLERGGGDTASIFASSLAGAPLLEACSVGVSPRSILGAIVAASRPLEAVAARGAISAFAGLVLGPLDPAGDGEENLPAAAAVNAALAKEQGCRPLRAALQLHLAALCHSRGRVGEALAHALEAARLTTGMIKSRQGQGQTQGQKCAFRNLHCLCLLYCGDLRLRSGAPSDACRSYQEVKLVAEAGGSTWLARCASRRLCRAYCARGEPGRAREQLGGGGGDGGMPEGVAASLADAEDSLCEGIALAAEGDVAGAERAFGRARRSLPAADSPQRDLLHWEIELELAECLALAGRRREAENALGGLQEAMEKNLPKDGAFGARSRLLLLRAALVSTRDAAVCRLTFEEGPEAREGEAAGLLAEAVMAAAAAPLHRCRASRLLSLVLSPESPSEALSHAHASIGVSYDLQGSCVRRTSFLRRHFAGTQTQEAPPEPEISCRGPTVTAEAGGAARKALPRGAALCALCLVPPSEAAGIVGEGGATLLISRQAREGRAVSAALTLGQRDANFPRDLSEILTRSNAAVTASWDFSDKQQTKEWWRRRLGLDQELSALLRRVDESALGPGAVFLMGEPTAMAAKLSSEVRAACPHGVGEDAASPLSLVLLHARTFGAAAVRDQIAYCLSREEREGLDLDELASAFVSRSEALPPLRRFKPGPVLLALDGRCQPFPWESLPRLRGQQEVCRVPSLRHVLWWRGRAKRGEGGGEDVDWGSAYFLLNPSGDLVGTQGRFEAWFADLDGWRGHSGEPPTCSDEVERMLRAKDAFVYFGHGTGERYVTRSTVERLDRCPAAFLMGCSSARLAPTAGGQGGGFLLSYLAAGSPLCVGNLWDVTDKDIDRLAKKVLESCVGGGEATRLTASTLEDARRACKLPALTGGSPVFYGLPTSVLEAWASGE</sequence>
<keyword evidence="4" id="KW-0159">Chromosome partition</keyword>
<dbReference type="GO" id="GO:0051307">
    <property type="term" value="P:meiotic chromosome separation"/>
    <property type="evidence" value="ECO:0007669"/>
    <property type="project" value="TreeGrafter"/>
</dbReference>
<dbReference type="GO" id="GO:0072686">
    <property type="term" value="C:mitotic spindle"/>
    <property type="evidence" value="ECO:0007669"/>
    <property type="project" value="TreeGrafter"/>
</dbReference>
<evidence type="ECO:0000313" key="7">
    <source>
        <dbReference type="EMBL" id="WZN62411.1"/>
    </source>
</evidence>
<dbReference type="GO" id="GO:0005737">
    <property type="term" value="C:cytoplasm"/>
    <property type="evidence" value="ECO:0007669"/>
    <property type="project" value="TreeGrafter"/>
</dbReference>
<dbReference type="EC" id="3.4.22.49" evidence="2"/>
<name>A0AAX4P8R2_9CHLO</name>
<dbReference type="GO" id="GO:0006508">
    <property type="term" value="P:proteolysis"/>
    <property type="evidence" value="ECO:0007669"/>
    <property type="project" value="InterPro"/>
</dbReference>
<feature type="region of interest" description="Disordered" evidence="5">
    <location>
        <begin position="1"/>
        <end position="29"/>
    </location>
</feature>
<comment type="catalytic activity">
    <reaction evidence="1">
        <text>All bonds known to be hydrolyzed by this endopeptidase have arginine in P1 and an acidic residue in P4. P6 is often occupied by an acidic residue or by a hydroxy-amino-acid residue, the phosphorylation of which enhances cleavage.</text>
        <dbReference type="EC" id="3.4.22.49"/>
    </reaction>
</comment>
<dbReference type="InterPro" id="IPR005314">
    <property type="entry name" value="Peptidase_C50"/>
</dbReference>
<protein>
    <recommendedName>
        <fullName evidence="2">separase</fullName>
        <ecNumber evidence="2">3.4.22.49</ecNumber>
    </recommendedName>
</protein>
<dbReference type="PANTHER" id="PTHR12792:SF0">
    <property type="entry name" value="SEPARIN"/>
    <property type="match status" value="1"/>
</dbReference>
<organism evidence="7 8">
    <name type="scientific">Chloropicon roscoffensis</name>
    <dbReference type="NCBI Taxonomy" id="1461544"/>
    <lineage>
        <taxon>Eukaryota</taxon>
        <taxon>Viridiplantae</taxon>
        <taxon>Chlorophyta</taxon>
        <taxon>Chloropicophyceae</taxon>
        <taxon>Chloropicales</taxon>
        <taxon>Chloropicaceae</taxon>
        <taxon>Chloropicon</taxon>
    </lineage>
</organism>
<dbReference type="Proteomes" id="UP001472866">
    <property type="component" value="Chromosome 05"/>
</dbReference>